<reference evidence="2" key="2">
    <citation type="submission" date="2025-05" db="UniProtKB">
        <authorList>
            <consortium name="EnsemblFungi"/>
        </authorList>
    </citation>
    <scope>IDENTIFICATION</scope>
    <source>
        <strain evidence="2">4287 / CBS 123668 / FGSC 9935 / NRRL 34936</strain>
    </source>
</reference>
<name>A0A0D2YCJ9_FUSOF</name>
<reference evidence="3" key="1">
    <citation type="journal article" date="2012" name="Mol. Plant Microbe Interact.">
        <title>A highly conserved effector in Fusarium oxysporum is required for full virulence on Arabidopsis.</title>
        <authorList>
            <person name="Thatcher L.F."/>
            <person name="Gardiner D.M."/>
            <person name="Kazan K."/>
            <person name="Manners J."/>
        </authorList>
    </citation>
    <scope>NUCLEOTIDE SEQUENCE [LARGE SCALE GENOMIC DNA]</scope>
    <source>
        <strain evidence="3">Fo5176</strain>
    </source>
</reference>
<sequence>MAPVRLKLEAADSDFPNSAAIQSLQNILRTTRQVGNRDPSIDPEAREYTTSSKTQKLIFSPAAIQSPQDRLRTTLQVGGKDPGIEPEADTHYNHLLTGSCSCGNYSCNKNRSR</sequence>
<evidence type="ECO:0000256" key="1">
    <source>
        <dbReference type="SAM" id="MobiDB-lite"/>
    </source>
</evidence>
<dbReference type="EnsemblFungi" id="FOXG_12508T0">
    <property type="protein sequence ID" value="FOXG_12508P0"/>
    <property type="gene ID" value="FOXG_12508"/>
</dbReference>
<dbReference type="EnsemblFungi" id="FOXG_14031T0">
    <property type="protein sequence ID" value="FOXG_14031P0"/>
    <property type="gene ID" value="FOXG_14031"/>
</dbReference>
<dbReference type="VEuPathDB" id="FungiDB:FOXG_14031"/>
<gene>
    <name evidence="2" type="primary">28955239</name>
</gene>
<protein>
    <submittedName>
        <fullName evidence="2">Uncharacterized protein</fullName>
    </submittedName>
</protein>
<dbReference type="AlphaFoldDB" id="A0A0D2YCJ9"/>
<evidence type="ECO:0000313" key="2">
    <source>
        <dbReference type="EnsemblFungi" id="FOXG_14031P0"/>
    </source>
</evidence>
<evidence type="ECO:0000313" key="3">
    <source>
        <dbReference type="Proteomes" id="UP000002489"/>
    </source>
</evidence>
<feature type="region of interest" description="Disordered" evidence="1">
    <location>
        <begin position="33"/>
        <end position="53"/>
    </location>
</feature>
<accession>A0A0D2YCJ9</accession>
<proteinExistence type="predicted"/>
<organism evidence="2 3">
    <name type="scientific">Fusarium oxysporum (strain Fo5176)</name>
    <name type="common">Fusarium vascular wilt</name>
    <dbReference type="NCBI Taxonomy" id="660025"/>
    <lineage>
        <taxon>Eukaryota</taxon>
        <taxon>Fungi</taxon>
        <taxon>Dikarya</taxon>
        <taxon>Ascomycota</taxon>
        <taxon>Pezizomycotina</taxon>
        <taxon>Sordariomycetes</taxon>
        <taxon>Hypocreomycetidae</taxon>
        <taxon>Hypocreales</taxon>
        <taxon>Nectriaceae</taxon>
        <taxon>Fusarium</taxon>
        <taxon>Fusarium oxysporum species complex</taxon>
    </lineage>
</organism>
<dbReference type="Proteomes" id="UP000002489">
    <property type="component" value="Unassembled WGS sequence"/>
</dbReference>